<comment type="caution">
    <text evidence="1">The sequence shown here is derived from an EMBL/GenBank/DDBJ whole genome shotgun (WGS) entry which is preliminary data.</text>
</comment>
<name>A0A9Q0FCT1_9ROSI</name>
<evidence type="ECO:0000313" key="1">
    <source>
        <dbReference type="EMBL" id="KAJ4827992.1"/>
    </source>
</evidence>
<dbReference type="EMBL" id="JAKUCV010006291">
    <property type="protein sequence ID" value="KAJ4827992.1"/>
    <property type="molecule type" value="Genomic_DNA"/>
</dbReference>
<gene>
    <name evidence="1" type="ORF">Tsubulata_033234</name>
</gene>
<organism evidence="1 2">
    <name type="scientific">Turnera subulata</name>
    <dbReference type="NCBI Taxonomy" id="218843"/>
    <lineage>
        <taxon>Eukaryota</taxon>
        <taxon>Viridiplantae</taxon>
        <taxon>Streptophyta</taxon>
        <taxon>Embryophyta</taxon>
        <taxon>Tracheophyta</taxon>
        <taxon>Spermatophyta</taxon>
        <taxon>Magnoliopsida</taxon>
        <taxon>eudicotyledons</taxon>
        <taxon>Gunneridae</taxon>
        <taxon>Pentapetalae</taxon>
        <taxon>rosids</taxon>
        <taxon>fabids</taxon>
        <taxon>Malpighiales</taxon>
        <taxon>Passifloraceae</taxon>
        <taxon>Turnera</taxon>
    </lineage>
</organism>
<keyword evidence="2" id="KW-1185">Reference proteome</keyword>
<dbReference type="AlphaFoldDB" id="A0A9Q0FCT1"/>
<proteinExistence type="predicted"/>
<dbReference type="Proteomes" id="UP001141552">
    <property type="component" value="Unassembled WGS sequence"/>
</dbReference>
<reference evidence="1" key="1">
    <citation type="submission" date="2022-02" db="EMBL/GenBank/DDBJ databases">
        <authorList>
            <person name="Henning P.M."/>
            <person name="McCubbin A.G."/>
            <person name="Shore J.S."/>
        </authorList>
    </citation>
    <scope>NUCLEOTIDE SEQUENCE</scope>
    <source>
        <strain evidence="1">F60SS</strain>
        <tissue evidence="1">Leaves</tissue>
    </source>
</reference>
<sequence length="81" mass="8948">MQFQASKAYFHQVCFDAGGLHHLAAAPATATEAIALASVYSAYKSTSSRTQQLTASIEMNNRTPTDRKQCHCKQSRCLKLR</sequence>
<protein>
    <submittedName>
        <fullName evidence="1">Uncharacterized protein</fullName>
    </submittedName>
</protein>
<feature type="non-terminal residue" evidence="1">
    <location>
        <position position="81"/>
    </location>
</feature>
<evidence type="ECO:0000313" key="2">
    <source>
        <dbReference type="Proteomes" id="UP001141552"/>
    </source>
</evidence>
<accession>A0A9Q0FCT1</accession>
<reference evidence="1" key="2">
    <citation type="journal article" date="2023" name="Plants (Basel)">
        <title>Annotation of the Turnera subulata (Passifloraceae) Draft Genome Reveals the S-Locus Evolved after the Divergence of Turneroideae from Passifloroideae in a Stepwise Manner.</title>
        <authorList>
            <person name="Henning P.M."/>
            <person name="Roalson E.H."/>
            <person name="Mir W."/>
            <person name="McCubbin A.G."/>
            <person name="Shore J.S."/>
        </authorList>
    </citation>
    <scope>NUCLEOTIDE SEQUENCE</scope>
    <source>
        <strain evidence="1">F60SS</strain>
    </source>
</reference>